<feature type="compositionally biased region" description="Polar residues" evidence="1">
    <location>
        <begin position="229"/>
        <end position="258"/>
    </location>
</feature>
<evidence type="ECO:0008006" key="4">
    <source>
        <dbReference type="Google" id="ProtNLM"/>
    </source>
</evidence>
<dbReference type="AlphaFoldDB" id="A0A5C6P3L6"/>
<proteinExistence type="predicted"/>
<gene>
    <name evidence="2" type="ORF">D4764_15G0013010</name>
</gene>
<dbReference type="EMBL" id="RHFK02000007">
    <property type="protein sequence ID" value="TWW73905.1"/>
    <property type="molecule type" value="Genomic_DNA"/>
</dbReference>
<keyword evidence="3" id="KW-1185">Reference proteome</keyword>
<organism evidence="2 3">
    <name type="scientific">Takifugu flavidus</name>
    <name type="common">sansaifugu</name>
    <dbReference type="NCBI Taxonomy" id="433684"/>
    <lineage>
        <taxon>Eukaryota</taxon>
        <taxon>Metazoa</taxon>
        <taxon>Chordata</taxon>
        <taxon>Craniata</taxon>
        <taxon>Vertebrata</taxon>
        <taxon>Euteleostomi</taxon>
        <taxon>Actinopterygii</taxon>
        <taxon>Neopterygii</taxon>
        <taxon>Teleostei</taxon>
        <taxon>Neoteleostei</taxon>
        <taxon>Acanthomorphata</taxon>
        <taxon>Eupercaria</taxon>
        <taxon>Tetraodontiformes</taxon>
        <taxon>Tetradontoidea</taxon>
        <taxon>Tetraodontidae</taxon>
        <taxon>Takifugu</taxon>
    </lineage>
</organism>
<comment type="caution">
    <text evidence="2">The sequence shown here is derived from an EMBL/GenBank/DDBJ whole genome shotgun (WGS) entry which is preliminary data.</text>
</comment>
<evidence type="ECO:0000313" key="3">
    <source>
        <dbReference type="Proteomes" id="UP000324091"/>
    </source>
</evidence>
<name>A0A5C6P3L6_9TELE</name>
<evidence type="ECO:0000256" key="1">
    <source>
        <dbReference type="SAM" id="MobiDB-lite"/>
    </source>
</evidence>
<feature type="region of interest" description="Disordered" evidence="1">
    <location>
        <begin position="52"/>
        <end position="83"/>
    </location>
</feature>
<feature type="region of interest" description="Disordered" evidence="1">
    <location>
        <begin position="229"/>
        <end position="265"/>
    </location>
</feature>
<dbReference type="Proteomes" id="UP000324091">
    <property type="component" value="Chromosome 15"/>
</dbReference>
<reference evidence="2 3" key="1">
    <citation type="submission" date="2019-04" db="EMBL/GenBank/DDBJ databases">
        <title>Chromosome genome assembly for Takifugu flavidus.</title>
        <authorList>
            <person name="Xiao S."/>
        </authorList>
    </citation>
    <scope>NUCLEOTIDE SEQUENCE [LARGE SCALE GENOMIC DNA]</scope>
    <source>
        <strain evidence="2">HTHZ2018</strain>
        <tissue evidence="2">Muscle</tissue>
    </source>
</reference>
<accession>A0A5C6P3L6</accession>
<feature type="compositionally biased region" description="Acidic residues" evidence="1">
    <location>
        <begin position="68"/>
        <end position="79"/>
    </location>
</feature>
<sequence>MVMVTARKRKKKRMLQAKRTIYKTLSPARFSLDEAVQMSATPYPECTLERAAEDGETGRLRKRLLSPEEGEEGEEEDEEPALHSCDSCRQVFESLSDLTEHKINQCQLTGKQRSAHRASPPLCHSALLSRSFSLGASTRENATLRVLAHRTEGSTTPHRQFLWWTSSSTDAQTHTFPRCTPLYRCERKNQPPRVLNGSLQAAFSVLEVLSLAISAHFVCRHNNISHAATGSSSNQTTYPVLQESPSACPSATSLQQPCTEGPKEKDAIGRLCH</sequence>
<protein>
    <recommendedName>
        <fullName evidence="4">Zinc finger protein 521</fullName>
    </recommendedName>
</protein>
<evidence type="ECO:0000313" key="2">
    <source>
        <dbReference type="EMBL" id="TWW73905.1"/>
    </source>
</evidence>